<keyword evidence="1" id="KW-0812">Transmembrane</keyword>
<evidence type="ECO:0000256" key="1">
    <source>
        <dbReference type="SAM" id="Phobius"/>
    </source>
</evidence>
<reference evidence="2" key="2">
    <citation type="submission" date="2020-06" db="EMBL/GenBank/DDBJ databases">
        <authorList>
            <person name="Sheffer M."/>
        </authorList>
    </citation>
    <scope>NUCLEOTIDE SEQUENCE</scope>
</reference>
<proteinExistence type="predicted"/>
<accession>A0A8T0FZD9</accession>
<dbReference type="AlphaFoldDB" id="A0A8T0FZD9"/>
<feature type="transmembrane region" description="Helical" evidence="1">
    <location>
        <begin position="12"/>
        <end position="31"/>
    </location>
</feature>
<gene>
    <name evidence="2" type="ORF">HNY73_000834</name>
</gene>
<protein>
    <submittedName>
        <fullName evidence="2">Uncharacterized protein</fullName>
    </submittedName>
</protein>
<organism evidence="2 3">
    <name type="scientific">Argiope bruennichi</name>
    <name type="common">Wasp spider</name>
    <name type="synonym">Aranea bruennichi</name>
    <dbReference type="NCBI Taxonomy" id="94029"/>
    <lineage>
        <taxon>Eukaryota</taxon>
        <taxon>Metazoa</taxon>
        <taxon>Ecdysozoa</taxon>
        <taxon>Arthropoda</taxon>
        <taxon>Chelicerata</taxon>
        <taxon>Arachnida</taxon>
        <taxon>Araneae</taxon>
        <taxon>Araneomorphae</taxon>
        <taxon>Entelegynae</taxon>
        <taxon>Araneoidea</taxon>
        <taxon>Araneidae</taxon>
        <taxon>Argiope</taxon>
    </lineage>
</organism>
<evidence type="ECO:0000313" key="2">
    <source>
        <dbReference type="EMBL" id="KAF8796464.1"/>
    </source>
</evidence>
<keyword evidence="1" id="KW-0472">Membrane</keyword>
<sequence>MNDVPANRQAALLAPFVTSLPLTGSLLSIILDGTKTVKLISEDQDLFVPESFFWKYDRRHPAPTAAGRMAESPNRPSSVLQ</sequence>
<dbReference type="Proteomes" id="UP000807504">
    <property type="component" value="Unassembled WGS sequence"/>
</dbReference>
<dbReference type="EMBL" id="JABXBU010000001">
    <property type="protein sequence ID" value="KAF8796464.1"/>
    <property type="molecule type" value="Genomic_DNA"/>
</dbReference>
<reference evidence="2" key="1">
    <citation type="journal article" date="2020" name="bioRxiv">
        <title>Chromosome-level reference genome of the European wasp spider Argiope bruennichi: a resource for studies on range expansion and evolutionary adaptation.</title>
        <authorList>
            <person name="Sheffer M.M."/>
            <person name="Hoppe A."/>
            <person name="Krehenwinkel H."/>
            <person name="Uhl G."/>
            <person name="Kuss A.W."/>
            <person name="Jensen L."/>
            <person name="Jensen C."/>
            <person name="Gillespie R.G."/>
            <person name="Hoff K.J."/>
            <person name="Prost S."/>
        </authorList>
    </citation>
    <scope>NUCLEOTIDE SEQUENCE</scope>
</reference>
<name>A0A8T0FZD9_ARGBR</name>
<keyword evidence="1" id="KW-1133">Transmembrane helix</keyword>
<keyword evidence="3" id="KW-1185">Reference proteome</keyword>
<evidence type="ECO:0000313" key="3">
    <source>
        <dbReference type="Proteomes" id="UP000807504"/>
    </source>
</evidence>
<comment type="caution">
    <text evidence="2">The sequence shown here is derived from an EMBL/GenBank/DDBJ whole genome shotgun (WGS) entry which is preliminary data.</text>
</comment>